<evidence type="ECO:0000256" key="7">
    <source>
        <dbReference type="ARBA" id="ARBA00038151"/>
    </source>
</evidence>
<evidence type="ECO:0000313" key="11">
    <source>
        <dbReference type="EMBL" id="WEX83189.1"/>
    </source>
</evidence>
<keyword evidence="12" id="KW-1185">Reference proteome</keyword>
<feature type="transmembrane region" description="Helical" evidence="10">
    <location>
        <begin position="57"/>
        <end position="78"/>
    </location>
</feature>
<evidence type="ECO:0000256" key="5">
    <source>
        <dbReference type="ARBA" id="ARBA00022989"/>
    </source>
</evidence>
<sequence>MAWVLLIIAGLLEIAWALALKQADGLTKFWPSVIGIGIAMTSLVLLAFALKHLSVGTAYAVWVGIGVFGVAAFGMMFLHEQISAMRILFLVLIGIGVAGLRAIEA</sequence>
<evidence type="ECO:0000256" key="2">
    <source>
        <dbReference type="ARBA" id="ARBA00022448"/>
    </source>
</evidence>
<dbReference type="Pfam" id="PF00893">
    <property type="entry name" value="Multi_Drug_Res"/>
    <property type="match status" value="1"/>
</dbReference>
<evidence type="ECO:0000256" key="4">
    <source>
        <dbReference type="ARBA" id="ARBA00022692"/>
    </source>
</evidence>
<evidence type="ECO:0000256" key="9">
    <source>
        <dbReference type="RuleBase" id="RU003942"/>
    </source>
</evidence>
<dbReference type="RefSeq" id="WP_280733995.1">
    <property type="nucleotide sequence ID" value="NZ_CP120368.1"/>
</dbReference>
<keyword evidence="6 10" id="KW-0472">Membrane</keyword>
<keyword evidence="3" id="KW-1003">Cell membrane</keyword>
<keyword evidence="2" id="KW-0813">Transport</keyword>
<accession>A0ABY8CX20</accession>
<protein>
    <recommendedName>
        <fullName evidence="8">Guanidinium exporter</fullName>
    </recommendedName>
</protein>
<dbReference type="InterPro" id="IPR000390">
    <property type="entry name" value="Small_drug/metabolite_transptr"/>
</dbReference>
<dbReference type="PANTHER" id="PTHR30561:SF0">
    <property type="entry name" value="GUANIDINIUM EXPORTER"/>
    <property type="match status" value="1"/>
</dbReference>
<dbReference type="SUPFAM" id="SSF103481">
    <property type="entry name" value="Multidrug resistance efflux transporter EmrE"/>
    <property type="match status" value="1"/>
</dbReference>
<dbReference type="InterPro" id="IPR045324">
    <property type="entry name" value="Small_multidrug_res"/>
</dbReference>
<evidence type="ECO:0000313" key="12">
    <source>
        <dbReference type="Proteomes" id="UP001235547"/>
    </source>
</evidence>
<dbReference type="EMBL" id="CP120371">
    <property type="protein sequence ID" value="WEX83189.1"/>
    <property type="molecule type" value="Genomic_DNA"/>
</dbReference>
<evidence type="ECO:0000256" key="3">
    <source>
        <dbReference type="ARBA" id="ARBA00022475"/>
    </source>
</evidence>
<dbReference type="Gene3D" id="1.10.3730.20">
    <property type="match status" value="1"/>
</dbReference>
<feature type="transmembrane region" description="Helical" evidence="10">
    <location>
        <begin position="84"/>
        <end position="103"/>
    </location>
</feature>
<dbReference type="InterPro" id="IPR037185">
    <property type="entry name" value="EmrE-like"/>
</dbReference>
<organism evidence="11 12">
    <name type="scientific">Sinorhizobium numidicum</name>
    <dbReference type="NCBI Taxonomy" id="680248"/>
    <lineage>
        <taxon>Bacteria</taxon>
        <taxon>Pseudomonadati</taxon>
        <taxon>Pseudomonadota</taxon>
        <taxon>Alphaproteobacteria</taxon>
        <taxon>Hyphomicrobiales</taxon>
        <taxon>Rhizobiaceae</taxon>
        <taxon>Sinorhizobium/Ensifer group</taxon>
        <taxon>Sinorhizobium</taxon>
    </lineage>
</organism>
<comment type="subcellular location">
    <subcellularLocation>
        <location evidence="1 9">Cell membrane</location>
        <topology evidence="1 9">Multi-pass membrane protein</topology>
    </subcellularLocation>
</comment>
<evidence type="ECO:0000256" key="10">
    <source>
        <dbReference type="SAM" id="Phobius"/>
    </source>
</evidence>
<name>A0ABY8CX20_9HYPH</name>
<reference evidence="11 12" key="1">
    <citation type="submission" date="2023-03" db="EMBL/GenBank/DDBJ databases">
        <authorList>
            <person name="Kaur S."/>
            <person name="Espinosa-Saiz D."/>
            <person name="Velazquez E."/>
            <person name="Menendez E."/>
            <person name="diCenzo G.C."/>
        </authorList>
    </citation>
    <scope>NUCLEOTIDE SEQUENCE [LARGE SCALE GENOMIC DNA]</scope>
    <source>
        <strain evidence="11 12">LMG 27395</strain>
    </source>
</reference>
<proteinExistence type="inferred from homology"/>
<evidence type="ECO:0000256" key="8">
    <source>
        <dbReference type="ARBA" id="ARBA00039168"/>
    </source>
</evidence>
<keyword evidence="4 9" id="KW-0812">Transmembrane</keyword>
<gene>
    <name evidence="11" type="ORF">PYH38_005552</name>
</gene>
<comment type="similarity">
    <text evidence="7">Belongs to the drug/metabolite transporter (DMT) superfamily. Small multidrug resistance (SMR) (TC 2.A.7.1) family. Gdx/SugE subfamily.</text>
</comment>
<evidence type="ECO:0000256" key="1">
    <source>
        <dbReference type="ARBA" id="ARBA00004651"/>
    </source>
</evidence>
<dbReference type="PANTHER" id="PTHR30561">
    <property type="entry name" value="SMR FAMILY PROTON-DEPENDENT DRUG EFFLUX TRANSPORTER SUGE"/>
    <property type="match status" value="1"/>
</dbReference>
<evidence type="ECO:0000256" key="6">
    <source>
        <dbReference type="ARBA" id="ARBA00023136"/>
    </source>
</evidence>
<feature type="transmembrane region" description="Helical" evidence="10">
    <location>
        <begin position="29"/>
        <end position="50"/>
    </location>
</feature>
<keyword evidence="5 10" id="KW-1133">Transmembrane helix</keyword>
<dbReference type="Proteomes" id="UP001235547">
    <property type="component" value="Chromosome 1"/>
</dbReference>